<dbReference type="PANTHER" id="PTHR43877:SF1">
    <property type="entry name" value="ACETYLTRANSFERASE"/>
    <property type="match status" value="1"/>
</dbReference>
<dbReference type="InterPro" id="IPR016181">
    <property type="entry name" value="Acyl_CoA_acyltransferase"/>
</dbReference>
<dbReference type="PANTHER" id="PTHR43877">
    <property type="entry name" value="AMINOALKYLPHOSPHONATE N-ACETYLTRANSFERASE-RELATED-RELATED"/>
    <property type="match status" value="1"/>
</dbReference>
<sequence>MKIRKAVQEDVAGIARVHVDSWLETYQGIVPDAYLNGLRYEKRERLWKKNLKEFEVLVAETDTGHVVGFASWGLSRTHPQYSGELNAIYLLQGYQGKGLGRKLFEEVVAVSKNHHIHSMMVKVLEDNKACSFYEAMGGREIDTIMIEIEGEQLRECIYGWEYISNP</sequence>
<dbReference type="CDD" id="cd04301">
    <property type="entry name" value="NAT_SF"/>
    <property type="match status" value="1"/>
</dbReference>
<keyword evidence="2 4" id="KW-0012">Acyltransferase</keyword>
<dbReference type="OrthoDB" id="5292888at2"/>
<dbReference type="GO" id="GO:0016747">
    <property type="term" value="F:acyltransferase activity, transferring groups other than amino-acyl groups"/>
    <property type="evidence" value="ECO:0007669"/>
    <property type="project" value="InterPro"/>
</dbReference>
<evidence type="ECO:0000259" key="3">
    <source>
        <dbReference type="PROSITE" id="PS51186"/>
    </source>
</evidence>
<dbReference type="InterPro" id="IPR050832">
    <property type="entry name" value="Bact_Acetyltransf"/>
</dbReference>
<accession>A0A1I3Q7C8</accession>
<dbReference type="AlphaFoldDB" id="A0A1I3Q7C8"/>
<dbReference type="EMBL" id="FOSB01000001">
    <property type="protein sequence ID" value="SFJ29026.1"/>
    <property type="molecule type" value="Genomic_DNA"/>
</dbReference>
<dbReference type="Proteomes" id="UP000183557">
    <property type="component" value="Unassembled WGS sequence"/>
</dbReference>
<dbReference type="RefSeq" id="WP_075034981.1">
    <property type="nucleotide sequence ID" value="NZ_FOSB01000001.1"/>
</dbReference>
<dbReference type="SUPFAM" id="SSF55729">
    <property type="entry name" value="Acyl-CoA N-acyltransferases (Nat)"/>
    <property type="match status" value="1"/>
</dbReference>
<name>A0A1I3Q7C8_HALDA</name>
<evidence type="ECO:0000313" key="5">
    <source>
        <dbReference type="Proteomes" id="UP000183557"/>
    </source>
</evidence>
<keyword evidence="1 4" id="KW-0808">Transferase</keyword>
<protein>
    <submittedName>
        <fullName evidence="4">L-amino acid N-acyltransferase YncA</fullName>
    </submittedName>
</protein>
<keyword evidence="5" id="KW-1185">Reference proteome</keyword>
<gene>
    <name evidence="4" type="ORF">SAMN04487936_101547</name>
</gene>
<dbReference type="InterPro" id="IPR000182">
    <property type="entry name" value="GNAT_dom"/>
</dbReference>
<feature type="domain" description="N-acetyltransferase" evidence="3">
    <location>
        <begin position="1"/>
        <end position="163"/>
    </location>
</feature>
<proteinExistence type="predicted"/>
<reference evidence="5" key="1">
    <citation type="submission" date="2016-10" db="EMBL/GenBank/DDBJ databases">
        <authorList>
            <person name="Varghese N."/>
            <person name="Submissions S."/>
        </authorList>
    </citation>
    <scope>NUCLEOTIDE SEQUENCE [LARGE SCALE GENOMIC DNA]</scope>
    <source>
        <strain evidence="5">CGMCC 1.3704</strain>
    </source>
</reference>
<dbReference type="Gene3D" id="3.40.630.30">
    <property type="match status" value="1"/>
</dbReference>
<evidence type="ECO:0000313" key="4">
    <source>
        <dbReference type="EMBL" id="SFJ29026.1"/>
    </source>
</evidence>
<dbReference type="Pfam" id="PF00583">
    <property type="entry name" value="Acetyltransf_1"/>
    <property type="match status" value="1"/>
</dbReference>
<evidence type="ECO:0000256" key="2">
    <source>
        <dbReference type="ARBA" id="ARBA00023315"/>
    </source>
</evidence>
<dbReference type="PROSITE" id="PS51186">
    <property type="entry name" value="GNAT"/>
    <property type="match status" value="1"/>
</dbReference>
<organism evidence="4 5">
    <name type="scientific">Halobacillus dabanensis</name>
    <dbReference type="NCBI Taxonomy" id="240302"/>
    <lineage>
        <taxon>Bacteria</taxon>
        <taxon>Bacillati</taxon>
        <taxon>Bacillota</taxon>
        <taxon>Bacilli</taxon>
        <taxon>Bacillales</taxon>
        <taxon>Bacillaceae</taxon>
        <taxon>Halobacillus</taxon>
    </lineage>
</organism>
<evidence type="ECO:0000256" key="1">
    <source>
        <dbReference type="ARBA" id="ARBA00022679"/>
    </source>
</evidence>